<evidence type="ECO:0008006" key="3">
    <source>
        <dbReference type="Google" id="ProtNLM"/>
    </source>
</evidence>
<dbReference type="EMBL" id="PCTL01000016">
    <property type="protein sequence ID" value="PIP73573.1"/>
    <property type="molecule type" value="Genomic_DNA"/>
</dbReference>
<organism evidence="1 2">
    <name type="scientific">Candidatus Lloydbacteria bacterium CG22_combo_CG10-13_8_21_14_all_47_15</name>
    <dbReference type="NCBI Taxonomy" id="1974635"/>
    <lineage>
        <taxon>Bacteria</taxon>
        <taxon>Candidatus Lloydiibacteriota</taxon>
    </lineage>
</organism>
<dbReference type="Pfam" id="PF11376">
    <property type="entry name" value="DUF3179"/>
    <property type="match status" value="1"/>
</dbReference>
<name>A0A2H0CUH1_9BACT</name>
<gene>
    <name evidence="1" type="ORF">COW88_01385</name>
</gene>
<evidence type="ECO:0000313" key="1">
    <source>
        <dbReference type="EMBL" id="PIP73573.1"/>
    </source>
</evidence>
<protein>
    <recommendedName>
        <fullName evidence="3">DUF3179 domain-containing protein</fullName>
    </recommendedName>
</protein>
<evidence type="ECO:0000313" key="2">
    <source>
        <dbReference type="Proteomes" id="UP000230638"/>
    </source>
</evidence>
<sequence length="294" mass="32685">LPMQNSTREIFETNSVKHSIPLDEILSGGPPKDGIPSIDNPQFITTSEADNFLNSDSAGLGIVHEDEARFYPYQILVWHEIVNDSIAGNPILVTYCPLCATGIAFDRRVGDETREFGVSGKLWKSNLLMYDRTGNSDTESLWSQVLGEAVLGPKTGARLAVVPSDTVLYGKWKEKYPDTKVLSRKTGAIRTYGIDPYGDYYSDRSVSFGATFTDTRLHPKAFVLGVEMGGKYKAYHKDALPEGKIEDIFAEQIIRIEKNATGEITMTVNGNPLPYVGGFWFSWLAMHPDTELFK</sequence>
<proteinExistence type="predicted"/>
<accession>A0A2H0CUH1</accession>
<comment type="caution">
    <text evidence="1">The sequence shown here is derived from an EMBL/GenBank/DDBJ whole genome shotgun (WGS) entry which is preliminary data.</text>
</comment>
<dbReference type="InterPro" id="IPR021516">
    <property type="entry name" value="DUF3179"/>
</dbReference>
<feature type="non-terminal residue" evidence="1">
    <location>
        <position position="1"/>
    </location>
</feature>
<dbReference type="Proteomes" id="UP000230638">
    <property type="component" value="Unassembled WGS sequence"/>
</dbReference>
<dbReference type="AlphaFoldDB" id="A0A2H0CUH1"/>
<reference evidence="1 2" key="1">
    <citation type="submission" date="2017-09" db="EMBL/GenBank/DDBJ databases">
        <title>Depth-based differentiation of microbial function through sediment-hosted aquifers and enrichment of novel symbionts in the deep terrestrial subsurface.</title>
        <authorList>
            <person name="Probst A.J."/>
            <person name="Ladd B."/>
            <person name="Jarett J.K."/>
            <person name="Geller-Mcgrath D.E."/>
            <person name="Sieber C.M."/>
            <person name="Emerson J.B."/>
            <person name="Anantharaman K."/>
            <person name="Thomas B.C."/>
            <person name="Malmstrom R."/>
            <person name="Stieglmeier M."/>
            <person name="Klingl A."/>
            <person name="Woyke T."/>
            <person name="Ryan C.M."/>
            <person name="Banfield J.F."/>
        </authorList>
    </citation>
    <scope>NUCLEOTIDE SEQUENCE [LARGE SCALE GENOMIC DNA]</scope>
    <source>
        <strain evidence="1">CG22_combo_CG10-13_8_21_14_all_47_15</strain>
    </source>
</reference>